<organism evidence="3 4">
    <name type="scientific">Flavobacterium lacus</name>
    <dbReference type="NCBI Taxonomy" id="1353778"/>
    <lineage>
        <taxon>Bacteria</taxon>
        <taxon>Pseudomonadati</taxon>
        <taxon>Bacteroidota</taxon>
        <taxon>Flavobacteriia</taxon>
        <taxon>Flavobacteriales</taxon>
        <taxon>Flavobacteriaceae</taxon>
        <taxon>Flavobacterium</taxon>
    </lineage>
</organism>
<reference evidence="3 4" key="1">
    <citation type="submission" date="2018-06" db="EMBL/GenBank/DDBJ databases">
        <title>Genomic Encyclopedia of Type Strains, Phase III (KMG-III): the genomes of soil and plant-associated and newly described type strains.</title>
        <authorList>
            <person name="Whitman W."/>
        </authorList>
    </citation>
    <scope>NUCLEOTIDE SEQUENCE [LARGE SCALE GENOMIC DNA]</scope>
    <source>
        <strain evidence="3 4">CGMCC 1.12504</strain>
    </source>
</reference>
<sequence>MKIITILSCFRSVKSASKSNIFYALCLFAFLLGQNVNAQTILINPSAEGGFENGSTFEANGWTPVGGVTNTWTVGSAPGWFTGSAGAYVSNDTGTSWAYTNNAISRASFYRDVAFPAGSESVSLKFDWRANGNDGNWDNLLVYVMDTSIVPSNVGPTSTNTTTTGWPGYTNGTTGYFLLQRNGTTVPTETTNVNYTFSAAQIAFVAGSTKRLVFVWKNDSSGGTNPPAAVDNISLSAVVPTCTVPLNLSTNSLTFNSVNLEWNESVSGSIGFEYELRTSGVPESGATGLVSTGSLADGTLFTDFQSLTASTNYTFYLRSNCGGAFSSWISVSFFTGYCVPSSTSSASYIDNFSTTGGSANISNLTSGYTTGGYQDNYDTATVSQYETGIVNFSTAIVGGTVGTSIWVDWNNDLVFDNATERVFVTTAFGGNQSGSFEIPAGTQLGDYRMRVRIDFNAVAPDACASTNTRTEAEDYKLTVIETPNCLPPSNVTAAANSPFTATINWATSSTEPSEGYHYYYSTENTAPLAGTIPSGEVGAGILTAQIDALLPSTTYYVWVRSNCGSDTFSDWTSDSVSFKTECEPPVITETTPGSVCGQGTVDLSATANEGTIRWYNAETGGVLLATGGTFTTPVIAETTSFWAESATGSTQSVGKLAPPATATGSSISNWGIVFNATDSVDLQSVSVYSTTAGTLNIKVTDANLVELYSTGNVAIAAGGTTTPTTVPLNFTVPAGTGYRILVKAFSGVNLIRDSSTLTFPYLGTDGIVSITSSEWGGTTTGTYYYFYDVKYATGCASERTEVIATVSSAPDFSLSLDNLTICPGESSETLLIETGEEEYDTYVWSPSTNVTGDATNGWVFNPSETTIYTLTASQSAGALCETSTELTVTVNPEPVIAVSEVGSICAGTSSTLTATLVETVVLGTDATLTSATSQPTAFCNRWDQYWNQTIYTAAELQAAGFTAGTINAVTYEITTIGSGTNVTNFSIRIGNTTETTVSSFATSGFTTVYGPATYEHAIGLNTITFDTPYVWDGVSNIIIDVRQDGADLANNSITYYTATAQPMTISAITSTDSSVTTLQDLVAAASVTPATSLQRLNVIFDVTGDASAIEWLWTPGNLTTSSIDVTPTQTTTYTVRATNTTTGCFTEETVEVTVNTVTAPTGNAFQTLSEGQTLADLVVNGENLTWYSDDNLQEQIPSTTVAEDNTTYFVTQTVGECTSEALAITVEVTLSTGDFNLVSLKAYPNPTNDYLTVSYSNDITTIAVINMLGQTLMTKDVNANTTEIDMTSLPAGNYFVKVTVEGAVKTIKIVKN</sequence>
<feature type="domain" description="Fibronectin type-III" evidence="2">
    <location>
        <begin position="487"/>
        <end position="585"/>
    </location>
</feature>
<dbReference type="InterPro" id="IPR044023">
    <property type="entry name" value="Ig_7"/>
</dbReference>
<dbReference type="InterPro" id="IPR026444">
    <property type="entry name" value="Secre_tail"/>
</dbReference>
<dbReference type="SMART" id="SM00060">
    <property type="entry name" value="FN3"/>
    <property type="match status" value="2"/>
</dbReference>
<name>A0A328WT81_9FLAO</name>
<evidence type="ECO:0000256" key="1">
    <source>
        <dbReference type="ARBA" id="ARBA00022729"/>
    </source>
</evidence>
<dbReference type="Proteomes" id="UP000249518">
    <property type="component" value="Unassembled WGS sequence"/>
</dbReference>
<dbReference type="InterPro" id="IPR013783">
    <property type="entry name" value="Ig-like_fold"/>
</dbReference>
<accession>A0A328WT81</accession>
<dbReference type="InterPro" id="IPR003961">
    <property type="entry name" value="FN3_dom"/>
</dbReference>
<dbReference type="InterPro" id="IPR036116">
    <property type="entry name" value="FN3_sf"/>
</dbReference>
<evidence type="ECO:0000313" key="4">
    <source>
        <dbReference type="Proteomes" id="UP000249518"/>
    </source>
</evidence>
<dbReference type="Gene3D" id="2.60.40.10">
    <property type="entry name" value="Immunoglobulins"/>
    <property type="match status" value="2"/>
</dbReference>
<dbReference type="SUPFAM" id="SSF49265">
    <property type="entry name" value="Fibronectin type III"/>
    <property type="match status" value="1"/>
</dbReference>
<keyword evidence="4" id="KW-1185">Reference proteome</keyword>
<feature type="domain" description="Fibronectin type-III" evidence="2">
    <location>
        <begin position="244"/>
        <end position="341"/>
    </location>
</feature>
<dbReference type="Pfam" id="PF20009">
    <property type="entry name" value="GEVED"/>
    <property type="match status" value="1"/>
</dbReference>
<dbReference type="EMBL" id="QLSV01000012">
    <property type="protein sequence ID" value="RAR47054.1"/>
    <property type="molecule type" value="Genomic_DNA"/>
</dbReference>
<dbReference type="Pfam" id="PF18962">
    <property type="entry name" value="Por_Secre_tail"/>
    <property type="match status" value="1"/>
</dbReference>
<dbReference type="RefSeq" id="WP_112086755.1">
    <property type="nucleotide sequence ID" value="NZ_QLSV01000012.1"/>
</dbReference>
<dbReference type="CDD" id="cd00063">
    <property type="entry name" value="FN3"/>
    <property type="match status" value="1"/>
</dbReference>
<dbReference type="OrthoDB" id="1447704at2"/>
<evidence type="ECO:0000313" key="3">
    <source>
        <dbReference type="EMBL" id="RAR47054.1"/>
    </source>
</evidence>
<dbReference type="PROSITE" id="PS50853">
    <property type="entry name" value="FN3"/>
    <property type="match status" value="2"/>
</dbReference>
<keyword evidence="1" id="KW-0732">Signal</keyword>
<protein>
    <submittedName>
        <fullName evidence="3">Putative secreted protein (Por secretion system target)</fullName>
    </submittedName>
</protein>
<proteinExistence type="predicted"/>
<comment type="caution">
    <text evidence="3">The sequence shown here is derived from an EMBL/GenBank/DDBJ whole genome shotgun (WGS) entry which is preliminary data.</text>
</comment>
<gene>
    <name evidence="3" type="ORF">B0I10_11269</name>
</gene>
<evidence type="ECO:0000259" key="2">
    <source>
        <dbReference type="PROSITE" id="PS50853"/>
    </source>
</evidence>
<dbReference type="InterPro" id="IPR045474">
    <property type="entry name" value="GEVED"/>
</dbReference>
<dbReference type="Pfam" id="PF19081">
    <property type="entry name" value="Ig_7"/>
    <property type="match status" value="1"/>
</dbReference>
<dbReference type="NCBIfam" id="TIGR04183">
    <property type="entry name" value="Por_Secre_tail"/>
    <property type="match status" value="1"/>
</dbReference>